<reference evidence="2" key="1">
    <citation type="submission" date="2019-11" db="EMBL/GenBank/DDBJ databases">
        <authorList>
            <person name="Liu Y."/>
            <person name="Hou J."/>
            <person name="Li T.-Q."/>
            <person name="Guan C.-H."/>
            <person name="Wu X."/>
            <person name="Wu H.-Z."/>
            <person name="Ling F."/>
            <person name="Zhang R."/>
            <person name="Shi X.-G."/>
            <person name="Ren J.-P."/>
            <person name="Chen E.-F."/>
            <person name="Sun J.-M."/>
        </authorList>
    </citation>
    <scope>NUCLEOTIDE SEQUENCE</scope>
    <source>
        <strain evidence="2">Adult_tree_wgs_1</strain>
        <tissue evidence="2">Leaves</tissue>
    </source>
</reference>
<comment type="caution">
    <text evidence="2">The sequence shown here is derived from an EMBL/GenBank/DDBJ whole genome shotgun (WGS) entry which is preliminary data.</text>
</comment>
<evidence type="ECO:0000313" key="2">
    <source>
        <dbReference type="EMBL" id="KAF7139399.1"/>
    </source>
</evidence>
<feature type="region of interest" description="Disordered" evidence="1">
    <location>
        <begin position="52"/>
        <end position="73"/>
    </location>
</feature>
<feature type="compositionally biased region" description="Basic and acidic residues" evidence="1">
    <location>
        <begin position="52"/>
        <end position="70"/>
    </location>
</feature>
<name>A0A834LLM9_RHOSS</name>
<sequence length="114" mass="12603">MTLATTTGDCVVYVFPPSNKLIHGWMIRSAWWHWGKMQTSDIERTNLIRGKQSLEGRGDNDEQLERKRPALEGGGDVTVHVGCLNGSKCSVQIKHESSVGSFKSVLTQNLLSSC</sequence>
<keyword evidence="3" id="KW-1185">Reference proteome</keyword>
<evidence type="ECO:0000313" key="3">
    <source>
        <dbReference type="Proteomes" id="UP000626092"/>
    </source>
</evidence>
<accession>A0A834LLM9</accession>
<gene>
    <name evidence="2" type="ORF">RHSIM_Rhsim07G0190800</name>
</gene>
<dbReference type="AlphaFoldDB" id="A0A834LLM9"/>
<evidence type="ECO:0000256" key="1">
    <source>
        <dbReference type="SAM" id="MobiDB-lite"/>
    </source>
</evidence>
<dbReference type="EMBL" id="WJXA01000007">
    <property type="protein sequence ID" value="KAF7139399.1"/>
    <property type="molecule type" value="Genomic_DNA"/>
</dbReference>
<dbReference type="Proteomes" id="UP000626092">
    <property type="component" value="Unassembled WGS sequence"/>
</dbReference>
<dbReference type="OrthoDB" id="267397at2759"/>
<protein>
    <submittedName>
        <fullName evidence="2">Uncharacterized protein</fullName>
    </submittedName>
</protein>
<organism evidence="2 3">
    <name type="scientific">Rhododendron simsii</name>
    <name type="common">Sims's rhododendron</name>
    <dbReference type="NCBI Taxonomy" id="118357"/>
    <lineage>
        <taxon>Eukaryota</taxon>
        <taxon>Viridiplantae</taxon>
        <taxon>Streptophyta</taxon>
        <taxon>Embryophyta</taxon>
        <taxon>Tracheophyta</taxon>
        <taxon>Spermatophyta</taxon>
        <taxon>Magnoliopsida</taxon>
        <taxon>eudicotyledons</taxon>
        <taxon>Gunneridae</taxon>
        <taxon>Pentapetalae</taxon>
        <taxon>asterids</taxon>
        <taxon>Ericales</taxon>
        <taxon>Ericaceae</taxon>
        <taxon>Ericoideae</taxon>
        <taxon>Rhodoreae</taxon>
        <taxon>Rhododendron</taxon>
    </lineage>
</organism>
<proteinExistence type="predicted"/>